<comment type="subcellular location">
    <subcellularLocation>
        <location evidence="1">Membrane</location>
    </subcellularLocation>
</comment>
<keyword evidence="8" id="KW-0443">Lipid metabolism</keyword>
<dbReference type="GO" id="GO:0005783">
    <property type="term" value="C:endoplasmic reticulum"/>
    <property type="evidence" value="ECO:0007669"/>
    <property type="project" value="TreeGrafter"/>
</dbReference>
<evidence type="ECO:0000256" key="13">
    <source>
        <dbReference type="ARBA" id="ARBA00025707"/>
    </source>
</evidence>
<evidence type="ECO:0000256" key="9">
    <source>
        <dbReference type="ARBA" id="ARBA00023136"/>
    </source>
</evidence>
<keyword evidence="4" id="KW-0444">Lipid biosynthesis</keyword>
<keyword evidence="6" id="KW-0812">Transmembrane</keyword>
<keyword evidence="10" id="KW-0594">Phospholipid biosynthesis</keyword>
<evidence type="ECO:0000256" key="8">
    <source>
        <dbReference type="ARBA" id="ARBA00023098"/>
    </source>
</evidence>
<evidence type="ECO:0000256" key="6">
    <source>
        <dbReference type="ARBA" id="ARBA00022692"/>
    </source>
</evidence>
<reference evidence="14 15" key="1">
    <citation type="submission" date="2018-11" db="EMBL/GenBank/DDBJ databases">
        <authorList>
            <consortium name="Pathogen Informatics"/>
        </authorList>
    </citation>
    <scope>NUCLEOTIDE SEQUENCE [LARGE SCALE GENOMIC DNA]</scope>
    <source>
        <strain evidence="14 15">Zambia</strain>
    </source>
</reference>
<dbReference type="GO" id="GO:0008374">
    <property type="term" value="F:O-acyltransferase activity"/>
    <property type="evidence" value="ECO:0007669"/>
    <property type="project" value="InterPro"/>
</dbReference>
<protein>
    <submittedName>
        <fullName evidence="14">Uncharacterized protein</fullName>
    </submittedName>
</protein>
<dbReference type="Proteomes" id="UP000277204">
    <property type="component" value="Unassembled WGS sequence"/>
</dbReference>
<evidence type="ECO:0000256" key="1">
    <source>
        <dbReference type="ARBA" id="ARBA00004370"/>
    </source>
</evidence>
<keyword evidence="12" id="KW-0012">Acyltransferase</keyword>
<dbReference type="PANTHER" id="PTHR23063">
    <property type="entry name" value="PHOSPHOLIPID ACYLTRANSFERASE"/>
    <property type="match status" value="1"/>
</dbReference>
<dbReference type="GO" id="GO:0008654">
    <property type="term" value="P:phospholipid biosynthetic process"/>
    <property type="evidence" value="ECO:0007669"/>
    <property type="project" value="UniProtKB-KW"/>
</dbReference>
<comment type="pathway">
    <text evidence="13">Phospholipid metabolism.</text>
</comment>
<organism evidence="14 15">
    <name type="scientific">Schistosoma margrebowiei</name>
    <dbReference type="NCBI Taxonomy" id="48269"/>
    <lineage>
        <taxon>Eukaryota</taxon>
        <taxon>Metazoa</taxon>
        <taxon>Spiralia</taxon>
        <taxon>Lophotrochozoa</taxon>
        <taxon>Platyhelminthes</taxon>
        <taxon>Trematoda</taxon>
        <taxon>Digenea</taxon>
        <taxon>Strigeidida</taxon>
        <taxon>Schistosomatoidea</taxon>
        <taxon>Schistosomatidae</taxon>
        <taxon>Schistosoma</taxon>
    </lineage>
</organism>
<evidence type="ECO:0000256" key="7">
    <source>
        <dbReference type="ARBA" id="ARBA00022989"/>
    </source>
</evidence>
<evidence type="ECO:0000256" key="10">
    <source>
        <dbReference type="ARBA" id="ARBA00023209"/>
    </source>
</evidence>
<dbReference type="EMBL" id="UZAI01018158">
    <property type="protein sequence ID" value="VDP33920.1"/>
    <property type="molecule type" value="Genomic_DNA"/>
</dbReference>
<evidence type="ECO:0000256" key="4">
    <source>
        <dbReference type="ARBA" id="ARBA00022516"/>
    </source>
</evidence>
<dbReference type="SUPFAM" id="SSF69593">
    <property type="entry name" value="Glycerol-3-phosphate (1)-acyltransferase"/>
    <property type="match status" value="1"/>
</dbReference>
<sequence length="520" mass="59125">MGSSSKPERYDSQWLILPIVRMSARLVFFVGGFHWIKIQGIRASRKEAPIIVIAPHSSFLDALVVVVLGLPSVVGKTESAESFVGGFVRMLQPILVNREDPNSRKKTIQELIRRAKSEENWPQIVIFPEGTCTNRSCIATFKPGAFNAGVPVQPVIVRWPNKVDSVTWVCEGPGVFKLLWLLLSQFNNRLEIEFLPVYQPNEDEQMDAQLYANNIRRIMADALEHNCDLITDEDKQAEWFQIRLESMLGVCRRKPYLSRIEFTQTLFQTSQPNSKASYLINLILKYYNDPSSNNLNFRMCMVHTAMLLFPKLPHQAFYYATKAYNLCTSQSDVNVAKDWEISRSDAAELLGFAFTLKNDETVNLILDRAYLIHKSTHSDNSSNGISGEYLYEGLLYHLPDVANCYAHFDAEINKVFGRHRRSLIDSTSTSESDLNDLKSTHSVPVVNSLNATSCPDITTISNKKTEILPNHFECIDVTEIPPIETNNYSEKLRDNVHLGNSPLRDDQSINFRGRYSERGM</sequence>
<accession>A0A183MVG5</accession>
<comment type="similarity">
    <text evidence="3">Belongs to the 1-acyl-sn-glycerol-3-phosphate acyltransferase family.</text>
</comment>
<dbReference type="Pfam" id="PF01553">
    <property type="entry name" value="Acyltransferase"/>
    <property type="match status" value="1"/>
</dbReference>
<keyword evidence="9" id="KW-0472">Membrane</keyword>
<evidence type="ECO:0000313" key="15">
    <source>
        <dbReference type="Proteomes" id="UP000277204"/>
    </source>
</evidence>
<dbReference type="PANTHER" id="PTHR23063:SF52">
    <property type="entry name" value="LYSOPHOSPHATIDYLCHOLINE ACYLTRANSFERASE"/>
    <property type="match status" value="1"/>
</dbReference>
<keyword evidence="5" id="KW-0808">Transferase</keyword>
<keyword evidence="7" id="KW-1133">Transmembrane helix</keyword>
<evidence type="ECO:0000256" key="12">
    <source>
        <dbReference type="ARBA" id="ARBA00023315"/>
    </source>
</evidence>
<dbReference type="GO" id="GO:0042171">
    <property type="term" value="F:lysophosphatidic acid acyltransferase activity"/>
    <property type="evidence" value="ECO:0007669"/>
    <property type="project" value="TreeGrafter"/>
</dbReference>
<dbReference type="AlphaFoldDB" id="A0A183MVG5"/>
<proteinExistence type="inferred from homology"/>
<name>A0A183MVG5_9TREM</name>
<evidence type="ECO:0000256" key="2">
    <source>
        <dbReference type="ARBA" id="ARBA00005189"/>
    </source>
</evidence>
<dbReference type="InterPro" id="IPR002123">
    <property type="entry name" value="Plipid/glycerol_acylTrfase"/>
</dbReference>
<comment type="pathway">
    <text evidence="2">Lipid metabolism.</text>
</comment>
<dbReference type="GO" id="GO:0016020">
    <property type="term" value="C:membrane"/>
    <property type="evidence" value="ECO:0007669"/>
    <property type="project" value="UniProtKB-SubCell"/>
</dbReference>
<dbReference type="InterPro" id="IPR045252">
    <property type="entry name" value="LPCAT1-like"/>
</dbReference>
<dbReference type="SMART" id="SM00563">
    <property type="entry name" value="PlsC"/>
    <property type="match status" value="1"/>
</dbReference>
<gene>
    <name evidence="14" type="ORF">SMRZ_LOCUS20040</name>
</gene>
<evidence type="ECO:0000256" key="11">
    <source>
        <dbReference type="ARBA" id="ARBA00023264"/>
    </source>
</evidence>
<dbReference type="STRING" id="48269.A0A183MVG5"/>
<evidence type="ECO:0000313" key="14">
    <source>
        <dbReference type="EMBL" id="VDP33920.1"/>
    </source>
</evidence>
<evidence type="ECO:0000256" key="5">
    <source>
        <dbReference type="ARBA" id="ARBA00022679"/>
    </source>
</evidence>
<evidence type="ECO:0000256" key="3">
    <source>
        <dbReference type="ARBA" id="ARBA00008655"/>
    </source>
</evidence>
<dbReference type="CDD" id="cd07991">
    <property type="entry name" value="LPLAT_LPCAT1-like"/>
    <property type="match status" value="1"/>
</dbReference>
<keyword evidence="11" id="KW-1208">Phospholipid metabolism</keyword>
<keyword evidence="15" id="KW-1185">Reference proteome</keyword>